<keyword evidence="2" id="KW-1133">Transmembrane helix</keyword>
<dbReference type="EMBL" id="FOZX01000012">
    <property type="protein sequence ID" value="SFT03933.1"/>
    <property type="molecule type" value="Genomic_DNA"/>
</dbReference>
<evidence type="ECO:0000313" key="3">
    <source>
        <dbReference type="EMBL" id="SFT03933.1"/>
    </source>
</evidence>
<keyword evidence="2" id="KW-0472">Membrane</keyword>
<protein>
    <submittedName>
        <fullName evidence="3">Uncharacterized protein</fullName>
    </submittedName>
</protein>
<feature type="region of interest" description="Disordered" evidence="1">
    <location>
        <begin position="181"/>
        <end position="222"/>
    </location>
</feature>
<dbReference type="Proteomes" id="UP000198852">
    <property type="component" value="Unassembled WGS sequence"/>
</dbReference>
<accession>A0A1I6URD4</accession>
<gene>
    <name evidence="3" type="ORF">SAMN05660874_05193</name>
</gene>
<feature type="compositionally biased region" description="Low complexity" evidence="1">
    <location>
        <begin position="213"/>
        <end position="222"/>
    </location>
</feature>
<proteinExistence type="predicted"/>
<keyword evidence="4" id="KW-1185">Reference proteome</keyword>
<feature type="compositionally biased region" description="Polar residues" evidence="1">
    <location>
        <begin position="190"/>
        <end position="207"/>
    </location>
</feature>
<feature type="region of interest" description="Disordered" evidence="1">
    <location>
        <begin position="1"/>
        <end position="82"/>
    </location>
</feature>
<dbReference type="OrthoDB" id="3575975at2"/>
<dbReference type="AlphaFoldDB" id="A0A1I6URD4"/>
<evidence type="ECO:0000313" key="4">
    <source>
        <dbReference type="Proteomes" id="UP000198852"/>
    </source>
</evidence>
<organism evidence="3 4">
    <name type="scientific">Saccharopolyspora flava</name>
    <dbReference type="NCBI Taxonomy" id="95161"/>
    <lineage>
        <taxon>Bacteria</taxon>
        <taxon>Bacillati</taxon>
        <taxon>Actinomycetota</taxon>
        <taxon>Actinomycetes</taxon>
        <taxon>Pseudonocardiales</taxon>
        <taxon>Pseudonocardiaceae</taxon>
        <taxon>Saccharopolyspora</taxon>
    </lineage>
</organism>
<keyword evidence="2" id="KW-0812">Transmembrane</keyword>
<dbReference type="STRING" id="95161.SAMN05660874_05193"/>
<reference evidence="4" key="1">
    <citation type="submission" date="2016-10" db="EMBL/GenBank/DDBJ databases">
        <authorList>
            <person name="Varghese N."/>
            <person name="Submissions S."/>
        </authorList>
    </citation>
    <scope>NUCLEOTIDE SEQUENCE [LARGE SCALE GENOMIC DNA]</scope>
    <source>
        <strain evidence="4">DSM 44771</strain>
    </source>
</reference>
<evidence type="ECO:0000256" key="1">
    <source>
        <dbReference type="SAM" id="MobiDB-lite"/>
    </source>
</evidence>
<sequence length="222" mass="23086">MTENKPVSDNGRPQGDDSSSDEPTQQVPADAQGSIRYQDPQSTTPREPTLAEQKARQMAEQRRADAERAEQAAAAAKTAKRRKMMIGGGATVGVVALVAAMYTASEVSASANASQQFCASDQGGQAVAAEPEKCDENYVHNHGGYIDHSSGFIFMPMFLGGPPVPQYRYAYTPAGTAPPSVGSTVSGSSFNKPSGTTIKDTKGSTIQRGGFGISSKSGSSGS</sequence>
<evidence type="ECO:0000256" key="2">
    <source>
        <dbReference type="SAM" id="Phobius"/>
    </source>
</evidence>
<feature type="compositionally biased region" description="Basic and acidic residues" evidence="1">
    <location>
        <begin position="53"/>
        <end position="70"/>
    </location>
</feature>
<name>A0A1I6URD4_9PSEU</name>
<feature type="transmembrane region" description="Helical" evidence="2">
    <location>
        <begin position="84"/>
        <end position="104"/>
    </location>
</feature>